<feature type="non-terminal residue" evidence="1">
    <location>
        <position position="1"/>
    </location>
</feature>
<dbReference type="EMBL" id="CAJVPZ010010643">
    <property type="protein sequence ID" value="CAG8621723.1"/>
    <property type="molecule type" value="Genomic_DNA"/>
</dbReference>
<proteinExistence type="predicted"/>
<accession>A0A9N9GNJ3</accession>
<sequence length="86" mass="9945">AQTAPCFYKLSNEMLKDIEFYTKSAEGMGAKMQYNLLKVKYQDSYIDKKNLSNAIQKFRIPSYEKTKTDAAETLQQLIALKVKDPR</sequence>
<dbReference type="Proteomes" id="UP000789396">
    <property type="component" value="Unassembled WGS sequence"/>
</dbReference>
<gene>
    <name evidence="1" type="ORF">RFULGI_LOCUS7385</name>
</gene>
<dbReference type="AlphaFoldDB" id="A0A9N9GNJ3"/>
<evidence type="ECO:0000313" key="1">
    <source>
        <dbReference type="EMBL" id="CAG8621723.1"/>
    </source>
</evidence>
<reference evidence="1" key="1">
    <citation type="submission" date="2021-06" db="EMBL/GenBank/DDBJ databases">
        <authorList>
            <person name="Kallberg Y."/>
            <person name="Tangrot J."/>
            <person name="Rosling A."/>
        </authorList>
    </citation>
    <scope>NUCLEOTIDE SEQUENCE</scope>
    <source>
        <strain evidence="1">IN212</strain>
    </source>
</reference>
<evidence type="ECO:0000313" key="2">
    <source>
        <dbReference type="Proteomes" id="UP000789396"/>
    </source>
</evidence>
<organism evidence="1 2">
    <name type="scientific">Racocetra fulgida</name>
    <dbReference type="NCBI Taxonomy" id="60492"/>
    <lineage>
        <taxon>Eukaryota</taxon>
        <taxon>Fungi</taxon>
        <taxon>Fungi incertae sedis</taxon>
        <taxon>Mucoromycota</taxon>
        <taxon>Glomeromycotina</taxon>
        <taxon>Glomeromycetes</taxon>
        <taxon>Diversisporales</taxon>
        <taxon>Gigasporaceae</taxon>
        <taxon>Racocetra</taxon>
    </lineage>
</organism>
<dbReference type="OrthoDB" id="2399759at2759"/>
<comment type="caution">
    <text evidence="1">The sequence shown here is derived from an EMBL/GenBank/DDBJ whole genome shotgun (WGS) entry which is preliminary data.</text>
</comment>
<name>A0A9N9GNJ3_9GLOM</name>
<keyword evidence="2" id="KW-1185">Reference proteome</keyword>
<protein>
    <submittedName>
        <fullName evidence="1">1332_t:CDS:1</fullName>
    </submittedName>
</protein>